<dbReference type="Proteomes" id="UP000594261">
    <property type="component" value="Chromosome 6"/>
</dbReference>
<dbReference type="GO" id="GO:0005739">
    <property type="term" value="C:mitochondrion"/>
    <property type="evidence" value="ECO:0007669"/>
    <property type="project" value="TreeGrafter"/>
</dbReference>
<name>A0A7N2R757_QUELO</name>
<dbReference type="Gramene" id="QL06p053426:mrna">
    <property type="protein sequence ID" value="QL06p053426:mrna"/>
    <property type="gene ID" value="QL06p053426"/>
</dbReference>
<evidence type="ECO:0000313" key="4">
    <source>
        <dbReference type="Proteomes" id="UP000594261"/>
    </source>
</evidence>
<accession>A0A7N2R757</accession>
<evidence type="ECO:0000256" key="2">
    <source>
        <dbReference type="ARBA" id="ARBA00023134"/>
    </source>
</evidence>
<keyword evidence="1" id="KW-0547">Nucleotide-binding</keyword>
<dbReference type="EnsemblPlants" id="QL06p053426:mrna">
    <property type="protein sequence ID" value="QL06p053426:mrna"/>
    <property type="gene ID" value="QL06p053426"/>
</dbReference>
<sequence length="183" mass="19659">MGLKLKLKLGFNAGGGGGGPIRDTRVLSLKSAFPSSPPKKKDLDNLTNVIKIASPLKPIAKPLCTRFVISEYSALTTCQPRTPRVRLLELVEFKPKEVISREATLLIFMVGVPNVANAGEDEACYCRPTPGVTQDIAGYKIAHQPSIYVLETPGVLVPSILDIETELKLAFAGSVKDSVVGEE</sequence>
<protein>
    <submittedName>
        <fullName evidence="3">Uncharacterized protein</fullName>
    </submittedName>
</protein>
<evidence type="ECO:0000256" key="1">
    <source>
        <dbReference type="ARBA" id="ARBA00022741"/>
    </source>
</evidence>
<evidence type="ECO:0000313" key="3">
    <source>
        <dbReference type="EnsemblPlants" id="QL06p053426:mrna"/>
    </source>
</evidence>
<dbReference type="EMBL" id="LRBV02000006">
    <property type="status" value="NOT_ANNOTATED_CDS"/>
    <property type="molecule type" value="Genomic_DNA"/>
</dbReference>
<dbReference type="PANTHER" id="PTHR45782:SF4">
    <property type="entry name" value="MITOCHONDRIAL RIBOSOME-ASSOCIATED GTPASE 1"/>
    <property type="match status" value="1"/>
</dbReference>
<dbReference type="AlphaFoldDB" id="A0A7N2R757"/>
<organism evidence="3 4">
    <name type="scientific">Quercus lobata</name>
    <name type="common">Valley oak</name>
    <dbReference type="NCBI Taxonomy" id="97700"/>
    <lineage>
        <taxon>Eukaryota</taxon>
        <taxon>Viridiplantae</taxon>
        <taxon>Streptophyta</taxon>
        <taxon>Embryophyta</taxon>
        <taxon>Tracheophyta</taxon>
        <taxon>Spermatophyta</taxon>
        <taxon>Magnoliopsida</taxon>
        <taxon>eudicotyledons</taxon>
        <taxon>Gunneridae</taxon>
        <taxon>Pentapetalae</taxon>
        <taxon>rosids</taxon>
        <taxon>fabids</taxon>
        <taxon>Fagales</taxon>
        <taxon>Fagaceae</taxon>
        <taxon>Quercus</taxon>
    </lineage>
</organism>
<dbReference type="InParanoid" id="A0A7N2R757"/>
<reference evidence="3 4" key="1">
    <citation type="journal article" date="2016" name="G3 (Bethesda)">
        <title>First Draft Assembly and Annotation of the Genome of a California Endemic Oak Quercus lobata Nee (Fagaceae).</title>
        <authorList>
            <person name="Sork V.L."/>
            <person name="Fitz-Gibbon S.T."/>
            <person name="Puiu D."/>
            <person name="Crepeau M."/>
            <person name="Gugger P.F."/>
            <person name="Sherman R."/>
            <person name="Stevens K."/>
            <person name="Langley C.H."/>
            <person name="Pellegrini M."/>
            <person name="Salzberg S.L."/>
        </authorList>
    </citation>
    <scope>NUCLEOTIDE SEQUENCE [LARGE SCALE GENOMIC DNA]</scope>
    <source>
        <strain evidence="3 4">cv. SW786</strain>
    </source>
</reference>
<dbReference type="PANTHER" id="PTHR45782">
    <property type="entry name" value="MITOCHONDRIAL RIBOSOME-ASSOCIATED GTPASE 1"/>
    <property type="match status" value="1"/>
</dbReference>
<dbReference type="GO" id="GO:0005525">
    <property type="term" value="F:GTP binding"/>
    <property type="evidence" value="ECO:0007669"/>
    <property type="project" value="UniProtKB-KW"/>
</dbReference>
<keyword evidence="2" id="KW-0342">GTP-binding</keyword>
<reference evidence="3" key="2">
    <citation type="submission" date="2021-01" db="UniProtKB">
        <authorList>
            <consortium name="EnsemblPlants"/>
        </authorList>
    </citation>
    <scope>IDENTIFICATION</scope>
</reference>
<proteinExistence type="predicted"/>
<dbReference type="GO" id="GO:0032543">
    <property type="term" value="P:mitochondrial translation"/>
    <property type="evidence" value="ECO:0007669"/>
    <property type="project" value="TreeGrafter"/>
</dbReference>
<keyword evidence="4" id="KW-1185">Reference proteome</keyword>
<dbReference type="GO" id="GO:0003924">
    <property type="term" value="F:GTPase activity"/>
    <property type="evidence" value="ECO:0007669"/>
    <property type="project" value="TreeGrafter"/>
</dbReference>